<sequence>MSSFDPDIRFCFANNDEVKSLSVRFLSSAPASVVERFLFSIAVEFDHSPSDILAKHNSRGSSVVVKPPGNRFGWKSWDHVDECQHQLRVTCLCSWERQSPRMEGNCLP</sequence>
<keyword evidence="2" id="KW-1185">Reference proteome</keyword>
<gene>
    <name evidence="1" type="ORF">JOB18_048376</name>
</gene>
<protein>
    <submittedName>
        <fullName evidence="1">Uncharacterized protein</fullName>
    </submittedName>
</protein>
<name>A0AAV6RLG5_SOLSE</name>
<reference evidence="1 2" key="1">
    <citation type="journal article" date="2021" name="Sci. Rep.">
        <title>Chromosome anchoring in Senegalese sole (Solea senegalensis) reveals sex-associated markers and genome rearrangements in flatfish.</title>
        <authorList>
            <person name="Guerrero-Cozar I."/>
            <person name="Gomez-Garrido J."/>
            <person name="Berbel C."/>
            <person name="Martinez-Blanch J.F."/>
            <person name="Alioto T."/>
            <person name="Claros M.G."/>
            <person name="Gagnaire P.A."/>
            <person name="Manchado M."/>
        </authorList>
    </citation>
    <scope>NUCLEOTIDE SEQUENCE [LARGE SCALE GENOMIC DNA]</scope>
    <source>
        <strain evidence="1">Sse05_10M</strain>
    </source>
</reference>
<dbReference type="EMBL" id="JAGKHQ010000011">
    <property type="protein sequence ID" value="KAG7506178.1"/>
    <property type="molecule type" value="Genomic_DNA"/>
</dbReference>
<dbReference type="Proteomes" id="UP000693946">
    <property type="component" value="Linkage Group LG19"/>
</dbReference>
<evidence type="ECO:0000313" key="1">
    <source>
        <dbReference type="EMBL" id="KAG7506178.1"/>
    </source>
</evidence>
<evidence type="ECO:0000313" key="2">
    <source>
        <dbReference type="Proteomes" id="UP000693946"/>
    </source>
</evidence>
<dbReference type="AlphaFoldDB" id="A0AAV6RLG5"/>
<organism evidence="1 2">
    <name type="scientific">Solea senegalensis</name>
    <name type="common">Senegalese sole</name>
    <dbReference type="NCBI Taxonomy" id="28829"/>
    <lineage>
        <taxon>Eukaryota</taxon>
        <taxon>Metazoa</taxon>
        <taxon>Chordata</taxon>
        <taxon>Craniata</taxon>
        <taxon>Vertebrata</taxon>
        <taxon>Euteleostomi</taxon>
        <taxon>Actinopterygii</taxon>
        <taxon>Neopterygii</taxon>
        <taxon>Teleostei</taxon>
        <taxon>Neoteleostei</taxon>
        <taxon>Acanthomorphata</taxon>
        <taxon>Carangaria</taxon>
        <taxon>Pleuronectiformes</taxon>
        <taxon>Pleuronectoidei</taxon>
        <taxon>Soleidae</taxon>
        <taxon>Solea</taxon>
    </lineage>
</organism>
<proteinExistence type="predicted"/>
<accession>A0AAV6RLG5</accession>
<comment type="caution">
    <text evidence="1">The sequence shown here is derived from an EMBL/GenBank/DDBJ whole genome shotgun (WGS) entry which is preliminary data.</text>
</comment>